<proteinExistence type="predicted"/>
<keyword evidence="2" id="KW-1185">Reference proteome</keyword>
<accession>A0A4Y8L3G9</accession>
<evidence type="ECO:0008006" key="3">
    <source>
        <dbReference type="Google" id="ProtNLM"/>
    </source>
</evidence>
<dbReference type="OrthoDB" id="998104at2"/>
<evidence type="ECO:0000313" key="1">
    <source>
        <dbReference type="EMBL" id="TFD94728.1"/>
    </source>
</evidence>
<comment type="caution">
    <text evidence="1">The sequence shown here is derived from an EMBL/GenBank/DDBJ whole genome shotgun (WGS) entry which is preliminary data.</text>
</comment>
<name>A0A4Y8L3G9_9BACT</name>
<dbReference type="Proteomes" id="UP000297861">
    <property type="component" value="Unassembled WGS sequence"/>
</dbReference>
<dbReference type="AlphaFoldDB" id="A0A4Y8L3G9"/>
<reference evidence="1 2" key="1">
    <citation type="submission" date="2019-03" db="EMBL/GenBank/DDBJ databases">
        <title>San Antonio Military Medical Center submission to MRSN (WRAIR), pending publication.</title>
        <authorList>
            <person name="Blyth D.M."/>
            <person name="Mccarthy S.L."/>
            <person name="Schall S.E."/>
            <person name="Stam J.A."/>
            <person name="Ong A.C."/>
            <person name="Mcgann P.T."/>
        </authorList>
    </citation>
    <scope>NUCLEOTIDE SEQUENCE [LARGE SCALE GENOMIC DNA]</scope>
    <source>
        <strain evidence="1 2">MRSN571793</strain>
    </source>
</reference>
<sequence length="322" mass="37777">MLGFNDKLIKAIEELIPRKKDQQAFLQNILPLGKETIYRRLRGEIFFTFSEACIIANKLKISLDTLVQVENQNTPLFSLGLSTSKNPVDTVKLKLQQHEDSYTQFLEDPGLTIKSVLSFVPYSLLFPFDGLFKFKMFQYLYQLDTKNVPDRYSAFDLPEELNLCRQDLSEKNPFMPKDMTIIDRKIFIYMVEEINFFHSLGILTEEEKKYLREEMLQLIHYFEYITSYGVREASDMESLIYLSNVNVYYSYTLVRGNDFVCSYMDGIYSLNTILSTDAIICKMHEEWIESLKRFSTLISVSGEIDRRSFFSLQKKQIEDLLS</sequence>
<organism evidence="1 2">
    <name type="scientific">Dysgonomonas capnocytophagoides</name>
    <dbReference type="NCBI Taxonomy" id="45254"/>
    <lineage>
        <taxon>Bacteria</taxon>
        <taxon>Pseudomonadati</taxon>
        <taxon>Bacteroidota</taxon>
        <taxon>Bacteroidia</taxon>
        <taxon>Bacteroidales</taxon>
        <taxon>Dysgonomonadaceae</taxon>
        <taxon>Dysgonomonas</taxon>
    </lineage>
</organism>
<gene>
    <name evidence="1" type="ORF">E2605_15315</name>
</gene>
<dbReference type="EMBL" id="SOML01000010">
    <property type="protein sequence ID" value="TFD94728.1"/>
    <property type="molecule type" value="Genomic_DNA"/>
</dbReference>
<protein>
    <recommendedName>
        <fullName evidence="3">Transcription regulator BetR N-terminal domain-containing protein</fullName>
    </recommendedName>
</protein>
<evidence type="ECO:0000313" key="2">
    <source>
        <dbReference type="Proteomes" id="UP000297861"/>
    </source>
</evidence>
<dbReference type="STRING" id="1121485.GCA_000426485_01729"/>
<dbReference type="RefSeq" id="WP_134437114.1">
    <property type="nucleotide sequence ID" value="NZ_SOML01000010.1"/>
</dbReference>